<accession>A0AAX3ERA6</accession>
<reference evidence="2" key="1">
    <citation type="submission" date="2022-07" db="EMBL/GenBank/DDBJ databases">
        <authorList>
            <person name="Wu T."/>
        </authorList>
    </citation>
    <scope>NUCLEOTIDE SEQUENCE</scope>
    <source>
        <strain evidence="2">SD-1</strain>
    </source>
</reference>
<protein>
    <submittedName>
        <fullName evidence="2">Uncharacterized protein</fullName>
    </submittedName>
</protein>
<gene>
    <name evidence="2" type="ORF">NL394_04070</name>
</gene>
<name>A0AAX3ERA6_PAEUR</name>
<dbReference type="AlphaFoldDB" id="A0AAX3ERA6"/>
<organism evidence="2 3">
    <name type="scientific">Paenarthrobacter ureafaciens</name>
    <dbReference type="NCBI Taxonomy" id="37931"/>
    <lineage>
        <taxon>Bacteria</taxon>
        <taxon>Bacillati</taxon>
        <taxon>Actinomycetota</taxon>
        <taxon>Actinomycetes</taxon>
        <taxon>Micrococcales</taxon>
        <taxon>Micrococcaceae</taxon>
        <taxon>Paenarthrobacter</taxon>
    </lineage>
</organism>
<feature type="region of interest" description="Disordered" evidence="1">
    <location>
        <begin position="1"/>
        <end position="60"/>
    </location>
</feature>
<evidence type="ECO:0000313" key="2">
    <source>
        <dbReference type="EMBL" id="UYV99879.1"/>
    </source>
</evidence>
<evidence type="ECO:0000256" key="1">
    <source>
        <dbReference type="SAM" id="MobiDB-lite"/>
    </source>
</evidence>
<keyword evidence="3" id="KW-1185">Reference proteome</keyword>
<proteinExistence type="predicted"/>
<feature type="compositionally biased region" description="Polar residues" evidence="1">
    <location>
        <begin position="1"/>
        <end position="12"/>
    </location>
</feature>
<sequence length="60" mass="6517">MTENIINRQPQGIPTGGQFAPTAHAEPEVALAAPAPERPAETQRKHRGHDFYPPAEQMAS</sequence>
<dbReference type="Proteomes" id="UP001163293">
    <property type="component" value="Chromosome"/>
</dbReference>
<dbReference type="EMBL" id="CP101185">
    <property type="protein sequence ID" value="UYV99879.1"/>
    <property type="molecule type" value="Genomic_DNA"/>
</dbReference>
<dbReference type="RefSeq" id="WP_168529618.1">
    <property type="nucleotide sequence ID" value="NZ_CP043010.1"/>
</dbReference>
<evidence type="ECO:0000313" key="3">
    <source>
        <dbReference type="Proteomes" id="UP001163293"/>
    </source>
</evidence>